<organism evidence="2 3">
    <name type="scientific">Paramecium primaurelia</name>
    <dbReference type="NCBI Taxonomy" id="5886"/>
    <lineage>
        <taxon>Eukaryota</taxon>
        <taxon>Sar</taxon>
        <taxon>Alveolata</taxon>
        <taxon>Ciliophora</taxon>
        <taxon>Intramacronucleata</taxon>
        <taxon>Oligohymenophorea</taxon>
        <taxon>Peniculida</taxon>
        <taxon>Parameciidae</taxon>
        <taxon>Paramecium</taxon>
    </lineage>
</organism>
<reference evidence="2" key="1">
    <citation type="submission" date="2021-01" db="EMBL/GenBank/DDBJ databases">
        <authorList>
            <consortium name="Genoscope - CEA"/>
            <person name="William W."/>
        </authorList>
    </citation>
    <scope>NUCLEOTIDE SEQUENCE</scope>
</reference>
<keyword evidence="1" id="KW-0472">Membrane</keyword>
<feature type="transmembrane region" description="Helical" evidence="1">
    <location>
        <begin position="105"/>
        <end position="125"/>
    </location>
</feature>
<dbReference type="Proteomes" id="UP000688137">
    <property type="component" value="Unassembled WGS sequence"/>
</dbReference>
<name>A0A8S1MWK0_PARPR</name>
<dbReference type="EMBL" id="CAJJDM010000073">
    <property type="protein sequence ID" value="CAD8083692.1"/>
    <property type="molecule type" value="Genomic_DNA"/>
</dbReference>
<keyword evidence="3" id="KW-1185">Reference proteome</keyword>
<keyword evidence="1" id="KW-0812">Transmembrane</keyword>
<accession>A0A8S1MWK0</accession>
<gene>
    <name evidence="2" type="ORF">PPRIM_AZ9-3.1.T0700187</name>
</gene>
<feature type="transmembrane region" description="Helical" evidence="1">
    <location>
        <begin position="68"/>
        <end position="93"/>
    </location>
</feature>
<evidence type="ECO:0008006" key="4">
    <source>
        <dbReference type="Google" id="ProtNLM"/>
    </source>
</evidence>
<protein>
    <recommendedName>
        <fullName evidence="4">Transmembrane protein</fullName>
    </recommendedName>
</protein>
<comment type="caution">
    <text evidence="2">The sequence shown here is derived from an EMBL/GenBank/DDBJ whole genome shotgun (WGS) entry which is preliminary data.</text>
</comment>
<dbReference type="AlphaFoldDB" id="A0A8S1MWK0"/>
<proteinExistence type="predicted"/>
<sequence length="252" mass="30503">MIHFKERLDQIIYRTLQQYYDEDLVFRALSKIQPKPKHKDHQKLYKFSNMNKGYQHPLRNLHQVMKMLKIICIINIFLYQKFGIQLFCKLIYMGFHRRNLYNGCHLLFSMVCGNSECIYHLYILIKSLCKFYTKMILHTPYNFMDSIQKRLLRKPIPIQHYHLQKLQQIKYVKLLEDENKNGYGGISTNMCNSYFSQFEYGSHYPKEITSNIFKLWVYISEEILNMEPKYVLLSWKFIPPYVGKRPNITIII</sequence>
<keyword evidence="1" id="KW-1133">Transmembrane helix</keyword>
<evidence type="ECO:0000313" key="2">
    <source>
        <dbReference type="EMBL" id="CAD8083692.1"/>
    </source>
</evidence>
<evidence type="ECO:0000313" key="3">
    <source>
        <dbReference type="Proteomes" id="UP000688137"/>
    </source>
</evidence>
<evidence type="ECO:0000256" key="1">
    <source>
        <dbReference type="SAM" id="Phobius"/>
    </source>
</evidence>